<dbReference type="Proteomes" id="UP001174691">
    <property type="component" value="Unassembled WGS sequence"/>
</dbReference>
<proteinExistence type="predicted"/>
<accession>A0AA38R4W7</accession>
<keyword evidence="3" id="KW-1185">Reference proteome</keyword>
<gene>
    <name evidence="2" type="ORF">NKR19_g9002</name>
</gene>
<dbReference type="EMBL" id="JANBVN010000199">
    <property type="protein sequence ID" value="KAJ9133609.1"/>
    <property type="molecule type" value="Genomic_DNA"/>
</dbReference>
<reference evidence="2" key="1">
    <citation type="submission" date="2022-07" db="EMBL/GenBank/DDBJ databases">
        <title>Fungi with potential for degradation of polypropylene.</title>
        <authorList>
            <person name="Gostincar C."/>
        </authorList>
    </citation>
    <scope>NUCLEOTIDE SEQUENCE</scope>
    <source>
        <strain evidence="2">EXF-13287</strain>
    </source>
</reference>
<organism evidence="2 3">
    <name type="scientific">Coniochaeta hoffmannii</name>
    <dbReference type="NCBI Taxonomy" id="91930"/>
    <lineage>
        <taxon>Eukaryota</taxon>
        <taxon>Fungi</taxon>
        <taxon>Dikarya</taxon>
        <taxon>Ascomycota</taxon>
        <taxon>Pezizomycotina</taxon>
        <taxon>Sordariomycetes</taxon>
        <taxon>Sordariomycetidae</taxon>
        <taxon>Coniochaetales</taxon>
        <taxon>Coniochaetaceae</taxon>
        <taxon>Coniochaeta</taxon>
    </lineage>
</organism>
<sequence length="232" mass="25187">MDGAAPKPRTGIAPVPQASHAQRTTASLPVIEQPHQLDRLLTLSCASNGVEALLNGVFFEPDVASNICGAWLQGSFAFLDSDNIKGNPDVLLRTFMKRDPEVGFLWLGACLTGVQERCFDDGRAGWWKVNLSTAAWTKTHVSFIQDEATRPAAALPTREVSRAGILRRSASLRWLRGEDGFPVAERAIREQDWIRNRDSDDDSPIDGSVRSVAGGNLGGWLLGTLTTTSNST</sequence>
<comment type="caution">
    <text evidence="2">The sequence shown here is derived from an EMBL/GenBank/DDBJ whole genome shotgun (WGS) entry which is preliminary data.</text>
</comment>
<name>A0AA38R4W7_9PEZI</name>
<evidence type="ECO:0000313" key="3">
    <source>
        <dbReference type="Proteomes" id="UP001174691"/>
    </source>
</evidence>
<evidence type="ECO:0000256" key="1">
    <source>
        <dbReference type="SAM" id="MobiDB-lite"/>
    </source>
</evidence>
<protein>
    <submittedName>
        <fullName evidence="2">Uncharacterized protein</fullName>
    </submittedName>
</protein>
<dbReference type="AlphaFoldDB" id="A0AA38R4W7"/>
<feature type="region of interest" description="Disordered" evidence="1">
    <location>
        <begin position="1"/>
        <end position="24"/>
    </location>
</feature>
<evidence type="ECO:0000313" key="2">
    <source>
        <dbReference type="EMBL" id="KAJ9133609.1"/>
    </source>
</evidence>